<dbReference type="OrthoDB" id="3261690at2759"/>
<evidence type="ECO:0000313" key="1">
    <source>
        <dbReference type="EMBL" id="RXW21035.1"/>
    </source>
</evidence>
<dbReference type="EMBL" id="SDEE01000123">
    <property type="protein sequence ID" value="RXW21035.1"/>
    <property type="molecule type" value="Genomic_DNA"/>
</dbReference>
<evidence type="ECO:0000313" key="2">
    <source>
        <dbReference type="Proteomes" id="UP000290288"/>
    </source>
</evidence>
<proteinExistence type="predicted"/>
<protein>
    <submittedName>
        <fullName evidence="1">Uncharacterized protein</fullName>
    </submittedName>
</protein>
<dbReference type="STRING" id="2316362.A0A4Q2DQA3"/>
<reference evidence="1 2" key="1">
    <citation type="submission" date="2019-01" db="EMBL/GenBank/DDBJ databases">
        <title>Draft genome sequence of Psathyrella aberdarensis IHI B618.</title>
        <authorList>
            <person name="Buettner E."/>
            <person name="Kellner H."/>
        </authorList>
    </citation>
    <scope>NUCLEOTIDE SEQUENCE [LARGE SCALE GENOMIC DNA]</scope>
    <source>
        <strain evidence="1 2">IHI B618</strain>
    </source>
</reference>
<dbReference type="Proteomes" id="UP000290288">
    <property type="component" value="Unassembled WGS sequence"/>
</dbReference>
<dbReference type="AlphaFoldDB" id="A0A4Q2DQA3"/>
<name>A0A4Q2DQA3_9AGAR</name>
<keyword evidence="2" id="KW-1185">Reference proteome</keyword>
<comment type="caution">
    <text evidence="1">The sequence shown here is derived from an EMBL/GenBank/DDBJ whole genome shotgun (WGS) entry which is preliminary data.</text>
</comment>
<organism evidence="1 2">
    <name type="scientific">Candolleomyces aberdarensis</name>
    <dbReference type="NCBI Taxonomy" id="2316362"/>
    <lineage>
        <taxon>Eukaryota</taxon>
        <taxon>Fungi</taxon>
        <taxon>Dikarya</taxon>
        <taxon>Basidiomycota</taxon>
        <taxon>Agaricomycotina</taxon>
        <taxon>Agaricomycetes</taxon>
        <taxon>Agaricomycetidae</taxon>
        <taxon>Agaricales</taxon>
        <taxon>Agaricineae</taxon>
        <taxon>Psathyrellaceae</taxon>
        <taxon>Candolleomyces</taxon>
    </lineage>
</organism>
<accession>A0A4Q2DQA3</accession>
<sequence>MENPNRPRRPVDSLTLEEFCTAAHELHDADRLEDFVHYVLTGICEGRQASIDVILNRIEDDEVQTLGITRDYDSVLGIDKHIRVIGKDITIWPVAKFEDTLKKNIHLSYSFKNARGEYVAPIHQIPNLGLGKWDIHNSLRVLFPDLYSADRKSWSLTKEEQVDFCEKGLLPTLQELLQDRGGDLPPDHRAEMFRARQQSGRLAFGSRVLPADCVTDFGDVLRRNLVAQGVEWAKNLVFLHEIRGVKNTSRHSFDRNNAGAALEEFLDKNGLQLDELGELDGWYVDVGAEVSSNQNRCIVWRTDQHHTLAELVLRIPGEHAERITEVTSSKYYRDLASHLTGVSGFRITPGVRAQGRFETQYFQAYLTDKAITAVKEQNKFGKFITPQQLLNGKGATYINELFHVYRQATEKNFATARFEVRVPIYHAADVLQEIDLNRLCECLLSFPREVWWAFRTWRTLACMYVDDWQRGGESNLRNKNSALLLTAAVSWLLNGLHSTPDLGPSYRDLLSAVLPRTPRSLVERDELPFPITLNMDEDSDDEMEVYELDVGDGPVPSITTRQRMDGEDDDEVESEAGGRTLVPHVPFGVFFFRELCRGKPVPRFFELGLSVSDRSFNFMFGKPRDEILMTLAGNQVSIPRDPTRLHNRTRQRLIEDPDVGERVNFALEHRGHELLPPARDDGSDIAEQDFDDGSEDNDLLASGLDTQLERVWRQYSIDLAKLIPNRQHASDASYCVIPRNQLDNVTPALYQNVNLCDIFDDVQWRLATRVQWERTFSHLWPEKNVKKRGRLQNYGQAAYYRLWETMTSRMSDETAKASRQAIWSFFKTLEWAPCAGAERIWETKTTSSFNRFGVSSGPAPKIYMNRTTPTWNVERPRDVLME</sequence>
<gene>
    <name evidence="1" type="ORF">EST38_g4823</name>
</gene>